<dbReference type="CDD" id="cd08422">
    <property type="entry name" value="PBP2_CrgA_like"/>
    <property type="match status" value="1"/>
</dbReference>
<name>A0ABU9HBP0_9GAMM</name>
<evidence type="ECO:0000313" key="6">
    <source>
        <dbReference type="EMBL" id="MEL0659294.1"/>
    </source>
</evidence>
<dbReference type="Gene3D" id="3.40.190.290">
    <property type="match status" value="1"/>
</dbReference>
<dbReference type="Pfam" id="PF03466">
    <property type="entry name" value="LysR_substrate"/>
    <property type="match status" value="1"/>
</dbReference>
<comment type="caution">
    <text evidence="6">The sequence shown here is derived from an EMBL/GenBank/DDBJ whole genome shotgun (WGS) entry which is preliminary data.</text>
</comment>
<evidence type="ECO:0000259" key="5">
    <source>
        <dbReference type="PROSITE" id="PS50931"/>
    </source>
</evidence>
<dbReference type="InterPro" id="IPR000847">
    <property type="entry name" value="LysR_HTH_N"/>
</dbReference>
<dbReference type="PANTHER" id="PTHR30537:SF21">
    <property type="entry name" value="HTH-TYPE TRANSCRIPTIONAL REGULATOR SINR-RELATED"/>
    <property type="match status" value="1"/>
</dbReference>
<keyword evidence="2" id="KW-0805">Transcription regulation</keyword>
<keyword evidence="3" id="KW-0238">DNA-binding</keyword>
<evidence type="ECO:0000256" key="2">
    <source>
        <dbReference type="ARBA" id="ARBA00023015"/>
    </source>
</evidence>
<dbReference type="EMBL" id="JBAKBA010000018">
    <property type="protein sequence ID" value="MEL0659294.1"/>
    <property type="molecule type" value="Genomic_DNA"/>
</dbReference>
<dbReference type="RefSeq" id="WP_341627864.1">
    <property type="nucleotide sequence ID" value="NZ_JBAKBA010000018.1"/>
</dbReference>
<dbReference type="InterPro" id="IPR005119">
    <property type="entry name" value="LysR_subst-bd"/>
</dbReference>
<dbReference type="InterPro" id="IPR036388">
    <property type="entry name" value="WH-like_DNA-bd_sf"/>
</dbReference>
<evidence type="ECO:0000256" key="3">
    <source>
        <dbReference type="ARBA" id="ARBA00023125"/>
    </source>
</evidence>
<gene>
    <name evidence="6" type="ORF">V6255_09090</name>
</gene>
<organism evidence="6 7">
    <name type="scientific">Psychromonas arctica</name>
    <dbReference type="NCBI Taxonomy" id="168275"/>
    <lineage>
        <taxon>Bacteria</taxon>
        <taxon>Pseudomonadati</taxon>
        <taxon>Pseudomonadota</taxon>
        <taxon>Gammaproteobacteria</taxon>
        <taxon>Alteromonadales</taxon>
        <taxon>Psychromonadaceae</taxon>
        <taxon>Psychromonas</taxon>
    </lineage>
</organism>
<dbReference type="Pfam" id="PF00126">
    <property type="entry name" value="HTH_1"/>
    <property type="match status" value="1"/>
</dbReference>
<feature type="domain" description="HTH lysR-type" evidence="5">
    <location>
        <begin position="1"/>
        <end position="61"/>
    </location>
</feature>
<keyword evidence="4" id="KW-0804">Transcription</keyword>
<dbReference type="Gene3D" id="1.10.10.10">
    <property type="entry name" value="Winged helix-like DNA-binding domain superfamily/Winged helix DNA-binding domain"/>
    <property type="match status" value="1"/>
</dbReference>
<dbReference type="PANTHER" id="PTHR30537">
    <property type="entry name" value="HTH-TYPE TRANSCRIPTIONAL REGULATOR"/>
    <property type="match status" value="1"/>
</dbReference>
<sequence length="305" mass="34805">MNIYHLNDLKLAIRIADLQNISAASRELNLTPAAASAALKRLEQRLNCQLFVRSTRNMRLTEEGQLFIESSREAINILELASNTLNNNNDQLSGDLGLSMPSDLGRNIVSAWIDEFLVSAPSLTLTLYLSDHMSDLMDQKIQLALRYGHLTDSVLKRRYLTSSPRYVVASPTYIKEFGQPNSPAELQQHKLLSWNLGSKNLQQWTFNKDNQRIQTPISPIKTTNDGALLRQWAIAGQGIAYKSWIDIAEDVEQGRLKVLLTDYLTEDVPLQLVYLQTDYPRKQLRMVIDFLQHKFSEFSKRYPPP</sequence>
<comment type="similarity">
    <text evidence="1">Belongs to the LysR transcriptional regulatory family.</text>
</comment>
<evidence type="ECO:0000256" key="4">
    <source>
        <dbReference type="ARBA" id="ARBA00023163"/>
    </source>
</evidence>
<reference evidence="6 7" key="1">
    <citation type="submission" date="2024-02" db="EMBL/GenBank/DDBJ databases">
        <title>Bacteria isolated from the canopy kelp, Nereocystis luetkeana.</title>
        <authorList>
            <person name="Pfister C.A."/>
            <person name="Younker I.T."/>
            <person name="Light S.H."/>
        </authorList>
    </citation>
    <scope>NUCLEOTIDE SEQUENCE [LARGE SCALE GENOMIC DNA]</scope>
    <source>
        <strain evidence="6 7">TI.2.07</strain>
    </source>
</reference>
<dbReference type="InterPro" id="IPR058163">
    <property type="entry name" value="LysR-type_TF_proteobact-type"/>
</dbReference>
<dbReference type="SUPFAM" id="SSF46785">
    <property type="entry name" value="Winged helix' DNA-binding domain"/>
    <property type="match status" value="1"/>
</dbReference>
<dbReference type="PRINTS" id="PR00039">
    <property type="entry name" value="HTHLYSR"/>
</dbReference>
<keyword evidence="7" id="KW-1185">Reference proteome</keyword>
<accession>A0ABU9HBP0</accession>
<evidence type="ECO:0000313" key="7">
    <source>
        <dbReference type="Proteomes" id="UP001366060"/>
    </source>
</evidence>
<protein>
    <submittedName>
        <fullName evidence="6">LysR family transcriptional regulator</fullName>
    </submittedName>
</protein>
<dbReference type="Proteomes" id="UP001366060">
    <property type="component" value="Unassembled WGS sequence"/>
</dbReference>
<dbReference type="SUPFAM" id="SSF53850">
    <property type="entry name" value="Periplasmic binding protein-like II"/>
    <property type="match status" value="1"/>
</dbReference>
<proteinExistence type="inferred from homology"/>
<evidence type="ECO:0000256" key="1">
    <source>
        <dbReference type="ARBA" id="ARBA00009437"/>
    </source>
</evidence>
<dbReference type="PROSITE" id="PS50931">
    <property type="entry name" value="HTH_LYSR"/>
    <property type="match status" value="1"/>
</dbReference>
<dbReference type="InterPro" id="IPR036390">
    <property type="entry name" value="WH_DNA-bd_sf"/>
</dbReference>